<evidence type="ECO:0000313" key="2">
    <source>
        <dbReference type="EMBL" id="GIL58649.1"/>
    </source>
</evidence>
<feature type="compositionally biased region" description="Gly residues" evidence="1">
    <location>
        <begin position="19"/>
        <end position="38"/>
    </location>
</feature>
<proteinExistence type="predicted"/>
<sequence length="444" mass="44153">MYEALTRKVPFDELVRGPGAKGGGAGSGAQEGGLGPGGGMPLPLPMGGLFAIILAVAIQGRRPLLPDWIPRGLADLISACWSENPRIRPTAAQVYARLDSLIAEELGRRAVRAARVGAGRPRTSRRLGVSGAMLVPAESASSSAGGPQLPSPPPSPAGLKPSPGAPTSGSQSSCPPPAFSDSGAGGGKSGSSGITSLLHHAPAPTSGEEERYTAASALRTSSSTSSAAAVAAAAAAAKQPLKPSSRTRSGSDAGTPGDEQSGSSSSTPPLQLQPNVPTQQGLASSPATGRPPQRPPLPRPPLSPPASPSGYPALLPEPMPPRLELPPPAPTWKGAGIQPSPPELPAPQPPQPPPPQQQPPQSPVPDPNVRPQMAATSSMKRGGAGGGSSGRSVLSLSQMAAAVFAATTGGKGSSSSWFGGNVSGTASSGEETLATSRSPVGRLS</sequence>
<feature type="compositionally biased region" description="Low complexity" evidence="1">
    <location>
        <begin position="139"/>
        <end position="148"/>
    </location>
</feature>
<feature type="compositionally biased region" description="Polar residues" evidence="1">
    <location>
        <begin position="423"/>
        <end position="438"/>
    </location>
</feature>
<dbReference type="EMBL" id="BNCO01000032">
    <property type="protein sequence ID" value="GIL58649.1"/>
    <property type="molecule type" value="Genomic_DNA"/>
</dbReference>
<gene>
    <name evidence="2" type="ORF">Vafri_13652</name>
</gene>
<evidence type="ECO:0008006" key="4">
    <source>
        <dbReference type="Google" id="ProtNLM"/>
    </source>
</evidence>
<feature type="region of interest" description="Disordered" evidence="1">
    <location>
        <begin position="407"/>
        <end position="444"/>
    </location>
</feature>
<feature type="compositionally biased region" description="Low complexity" evidence="1">
    <location>
        <begin position="213"/>
        <end position="237"/>
    </location>
</feature>
<protein>
    <recommendedName>
        <fullName evidence="4">Serine-threonine/tyrosine-protein kinase catalytic domain-containing protein</fullName>
    </recommendedName>
</protein>
<feature type="compositionally biased region" description="Pro residues" evidence="1">
    <location>
        <begin position="339"/>
        <end position="368"/>
    </location>
</feature>
<evidence type="ECO:0000256" key="1">
    <source>
        <dbReference type="SAM" id="MobiDB-lite"/>
    </source>
</evidence>
<organism evidence="2 3">
    <name type="scientific">Volvox africanus</name>
    <dbReference type="NCBI Taxonomy" id="51714"/>
    <lineage>
        <taxon>Eukaryota</taxon>
        <taxon>Viridiplantae</taxon>
        <taxon>Chlorophyta</taxon>
        <taxon>core chlorophytes</taxon>
        <taxon>Chlorophyceae</taxon>
        <taxon>CS clade</taxon>
        <taxon>Chlamydomonadales</taxon>
        <taxon>Volvocaceae</taxon>
        <taxon>Volvox</taxon>
    </lineage>
</organism>
<feature type="compositionally biased region" description="Polar residues" evidence="1">
    <location>
        <begin position="242"/>
        <end position="252"/>
    </location>
</feature>
<dbReference type="AlphaFoldDB" id="A0A8J4BCQ0"/>
<dbReference type="Proteomes" id="UP000747399">
    <property type="component" value="Unassembled WGS sequence"/>
</dbReference>
<feature type="compositionally biased region" description="Pro residues" evidence="1">
    <location>
        <begin position="315"/>
        <end position="330"/>
    </location>
</feature>
<accession>A0A8J4BCQ0</accession>
<dbReference type="Gene3D" id="1.10.510.10">
    <property type="entry name" value="Transferase(Phosphotransferase) domain 1"/>
    <property type="match status" value="1"/>
</dbReference>
<reference evidence="2" key="1">
    <citation type="journal article" date="2021" name="Proc. Natl. Acad. Sci. U.S.A.">
        <title>Three genomes in the algal genus Volvox reveal the fate of a haploid sex-determining region after a transition to homothallism.</title>
        <authorList>
            <person name="Yamamoto K."/>
            <person name="Hamaji T."/>
            <person name="Kawai-Toyooka H."/>
            <person name="Matsuzaki R."/>
            <person name="Takahashi F."/>
            <person name="Nishimura Y."/>
            <person name="Kawachi M."/>
            <person name="Noguchi H."/>
            <person name="Minakuchi Y."/>
            <person name="Umen J.G."/>
            <person name="Toyoda A."/>
            <person name="Nozaki H."/>
        </authorList>
    </citation>
    <scope>NUCLEOTIDE SEQUENCE</scope>
    <source>
        <strain evidence="2">NIES-3780</strain>
    </source>
</reference>
<dbReference type="InterPro" id="IPR011009">
    <property type="entry name" value="Kinase-like_dom_sf"/>
</dbReference>
<feature type="region of interest" description="Disordered" evidence="1">
    <location>
        <begin position="15"/>
        <end position="38"/>
    </location>
</feature>
<dbReference type="SUPFAM" id="SSF56112">
    <property type="entry name" value="Protein kinase-like (PK-like)"/>
    <property type="match status" value="1"/>
</dbReference>
<evidence type="ECO:0000313" key="3">
    <source>
        <dbReference type="Proteomes" id="UP000747399"/>
    </source>
</evidence>
<feature type="compositionally biased region" description="Pro residues" evidence="1">
    <location>
        <begin position="292"/>
        <end position="307"/>
    </location>
</feature>
<feature type="non-terminal residue" evidence="2">
    <location>
        <position position="444"/>
    </location>
</feature>
<feature type="region of interest" description="Disordered" evidence="1">
    <location>
        <begin position="137"/>
        <end position="392"/>
    </location>
</feature>
<comment type="caution">
    <text evidence="2">The sequence shown here is derived from an EMBL/GenBank/DDBJ whole genome shotgun (WGS) entry which is preliminary data.</text>
</comment>
<keyword evidence="3" id="KW-1185">Reference proteome</keyword>
<name>A0A8J4BCQ0_9CHLO</name>
<feature type="compositionally biased region" description="Low complexity" evidence="1">
    <location>
        <begin position="157"/>
        <end position="166"/>
    </location>
</feature>
<feature type="compositionally biased region" description="Low complexity" evidence="1">
    <location>
        <begin position="260"/>
        <end position="274"/>
    </location>
</feature>